<protein>
    <submittedName>
        <fullName evidence="1">Uncharacterized protein</fullName>
    </submittedName>
</protein>
<dbReference type="AlphaFoldDB" id="A0AB36FZV0"/>
<accession>A0AB36FZV0</accession>
<organism evidence="1 2">
    <name type="scientific">Alteromonas macleodii</name>
    <name type="common">Pseudoalteromonas macleodii</name>
    <dbReference type="NCBI Taxonomy" id="28108"/>
    <lineage>
        <taxon>Bacteria</taxon>
        <taxon>Pseudomonadati</taxon>
        <taxon>Pseudomonadota</taxon>
        <taxon>Gammaproteobacteria</taxon>
        <taxon>Alteromonadales</taxon>
        <taxon>Alteromonadaceae</taxon>
        <taxon>Alteromonas/Salinimonas group</taxon>
        <taxon>Alteromonas</taxon>
    </lineage>
</organism>
<proteinExistence type="predicted"/>
<reference evidence="1 2" key="1">
    <citation type="submission" date="2016-09" db="EMBL/GenBank/DDBJ databases">
        <title>Draft Genome Sequence of four Alteromonas macleodii strains isolated from copper coupons and grown long-term at elevated copper levels.</title>
        <authorList>
            <person name="Cusick K."/>
            <person name="Dale J."/>
            <person name="Little B."/>
            <person name="Biffinger J."/>
        </authorList>
    </citation>
    <scope>NUCLEOTIDE SEQUENCE [LARGE SCALE GENOMIC DNA]</scope>
    <source>
        <strain evidence="1 2">KCP01</strain>
    </source>
</reference>
<gene>
    <name evidence="1" type="ORF">BFV95_0089</name>
</gene>
<evidence type="ECO:0000313" key="1">
    <source>
        <dbReference type="EMBL" id="OES38271.1"/>
    </source>
</evidence>
<evidence type="ECO:0000313" key="2">
    <source>
        <dbReference type="Proteomes" id="UP000095392"/>
    </source>
</evidence>
<keyword evidence="2" id="KW-1185">Reference proteome</keyword>
<dbReference type="Proteomes" id="UP000095392">
    <property type="component" value="Unassembled WGS sequence"/>
</dbReference>
<sequence>MDICEQHLYLSLHHTEDDSFKINTFKDMSSLVLDWKPTTRVSPIWQLKSHRCKQSDILNFSNIAILGPLDPTNFIDETSTFLNEEISLWISLGIMNLIVGYNTSETTNHLAEWAKAKKVTFELWEIGSDNTILKKSFFRNYEKKPEKEWRQRLSNLFERKTSPSIELALSEFAPLLASTLSRLEDYNFDMSESLIELIEYVEEAIVSFEFSKDQNDAIAAATITTINAGLSRFSSQSLSGVIPITATESHFWVHSLFGIGIAGIGLSNLVRFISDKVGKAYIPNKVEQLSCKNDAVPQLSHFHSNDNFWKTNYIDGIELKNPPPLSTDITFFSGRDGFKAHLTNLSVPLTTVFSCNSEKWTLLTITHEICHKILKAVLSLIYPIDGTVDEGLITKEDASHLFHSEEEPKDWLAAIRMWLWETINIIDGEDHCISSNKIDDSDYNVKISLMESMDRWYGEVEEIIVHVFDFCYFYRSEDSRYLKEIWMTWSVIPNISSRVPEYVLRSICAILSKNLHRDSTIAVSVSIDRVKERLEDLYKSDPDMPYVSDAIDYIKEASESRVLQTQLQARLPLVRFVRTFLYSEKTIDELWRETSTQGGRTGKDRYNKKVLTLDSINIDNPLLFLETYSTDKQSSESRSAWIYYNLAFHVRS</sequence>
<comment type="caution">
    <text evidence="1">The sequence shown here is derived from an EMBL/GenBank/DDBJ whole genome shotgun (WGS) entry which is preliminary data.</text>
</comment>
<name>A0AB36FZV0_ALTMA</name>
<dbReference type="EMBL" id="MIPY01000003">
    <property type="protein sequence ID" value="OES38271.1"/>
    <property type="molecule type" value="Genomic_DNA"/>
</dbReference>
<dbReference type="RefSeq" id="WP_069943494.1">
    <property type="nucleotide sequence ID" value="NZ_MIPW01000003.1"/>
</dbReference>